<dbReference type="AlphaFoldDB" id="A0A7I8DET6"/>
<reference evidence="2 3" key="1">
    <citation type="submission" date="2020-08" db="EMBL/GenBank/DDBJ databases">
        <title>Draft genome sequencing of an Anaerocolumna strain isolated from anoxic soil subjected to BSD treatment.</title>
        <authorList>
            <person name="Uek A."/>
            <person name="Tonouchi A."/>
        </authorList>
    </citation>
    <scope>NUCLEOTIDE SEQUENCE [LARGE SCALE GENOMIC DNA]</scope>
    <source>
        <strain evidence="2 3">CTTW</strain>
    </source>
</reference>
<gene>
    <name evidence="2" type="ORF">bsdcttw_00490</name>
</gene>
<evidence type="ECO:0000313" key="2">
    <source>
        <dbReference type="EMBL" id="BCJ97008.1"/>
    </source>
</evidence>
<evidence type="ECO:0008006" key="4">
    <source>
        <dbReference type="Google" id="ProtNLM"/>
    </source>
</evidence>
<keyword evidence="1" id="KW-0472">Membrane</keyword>
<sequence>MLFFLSIIILFFFLMFAVRNYEKEWISSLPRKDHPLAFMYGISFFLIDKGDKLARKSKFLHVSNKKLFVNQDIAEKLNALSVGESLEHAVRIHRGRKLALALIVFLAFDSMAFLGCVNQKEGGLIDEKYLQRPSWKSDDTVYNLTALIKDAAGEIFQKEVRVKVSKEELTRDEQKKELEKGMEFLDKKCLKNNKSANAISTSLYFPSKIPGTSIKVTWQSSNTTILENDGTVHNEELKESTIIEVTAKLTLQGSSIDYTRAYAIQPKSYTKEERAFDELEDSLKLRDKTNKDEKQMTLPEKISEYTVGWKEKRDNISVKLFIFGLIAALLCIPLTNREVSQRAVKREKEMLLDYPGIINKFLLLVNAGMSSSNAWIKIAEDYHKVNDGKDKRYAFEEMDFTAKELKMGVSENTAYENFGRRMKLMPYLRFSALLAQNIQKGTPDFISILEAETLKAFEERKEAAKKAGEEAGTKLLVPMMIMLVLVMVIILVPALSAFQL</sequence>
<proteinExistence type="predicted"/>
<name>A0A7I8DET6_9FIRM</name>
<accession>A0A7I8DET6</accession>
<evidence type="ECO:0000256" key="1">
    <source>
        <dbReference type="SAM" id="Phobius"/>
    </source>
</evidence>
<evidence type="ECO:0000313" key="3">
    <source>
        <dbReference type="Proteomes" id="UP000515703"/>
    </source>
</evidence>
<protein>
    <recommendedName>
        <fullName evidence="4">Type II secretion system protein GspF domain-containing protein</fullName>
    </recommendedName>
</protein>
<dbReference type="EMBL" id="AP023368">
    <property type="protein sequence ID" value="BCJ97008.1"/>
    <property type="molecule type" value="Genomic_DNA"/>
</dbReference>
<keyword evidence="1" id="KW-1133">Transmembrane helix</keyword>
<dbReference type="KEGG" id="acht:bsdcttw_00490"/>
<organism evidence="2 3">
    <name type="scientific">Anaerocolumna chitinilytica</name>
    <dbReference type="NCBI Taxonomy" id="1727145"/>
    <lineage>
        <taxon>Bacteria</taxon>
        <taxon>Bacillati</taxon>
        <taxon>Bacillota</taxon>
        <taxon>Clostridia</taxon>
        <taxon>Lachnospirales</taxon>
        <taxon>Lachnospiraceae</taxon>
        <taxon>Anaerocolumna</taxon>
    </lineage>
</organism>
<keyword evidence="1" id="KW-0812">Transmembrane</keyword>
<dbReference type="Proteomes" id="UP000515703">
    <property type="component" value="Chromosome"/>
</dbReference>
<reference evidence="2 3" key="2">
    <citation type="submission" date="2020-08" db="EMBL/GenBank/DDBJ databases">
        <authorList>
            <person name="Ueki A."/>
            <person name="Tonouchi A."/>
        </authorList>
    </citation>
    <scope>NUCLEOTIDE SEQUENCE [LARGE SCALE GENOMIC DNA]</scope>
    <source>
        <strain evidence="2 3">CTTW</strain>
    </source>
</reference>
<feature type="transmembrane region" description="Helical" evidence="1">
    <location>
        <begin position="475"/>
        <end position="498"/>
    </location>
</feature>
<keyword evidence="3" id="KW-1185">Reference proteome</keyword>
<dbReference type="RefSeq" id="WP_207726469.1">
    <property type="nucleotide sequence ID" value="NZ_AP023368.1"/>
</dbReference>